<organism evidence="3 4">
    <name type="scientific">Octopus sinensis</name>
    <name type="common">East Asian common octopus</name>
    <dbReference type="NCBI Taxonomy" id="2607531"/>
    <lineage>
        <taxon>Eukaryota</taxon>
        <taxon>Metazoa</taxon>
        <taxon>Spiralia</taxon>
        <taxon>Lophotrochozoa</taxon>
        <taxon>Mollusca</taxon>
        <taxon>Cephalopoda</taxon>
        <taxon>Coleoidea</taxon>
        <taxon>Octopodiformes</taxon>
        <taxon>Octopoda</taxon>
        <taxon>Incirrata</taxon>
        <taxon>Octopodidae</taxon>
        <taxon>Octopus</taxon>
    </lineage>
</organism>
<dbReference type="KEGG" id="osn:115221658"/>
<gene>
    <name evidence="4" type="primary">LOC115221658</name>
</gene>
<evidence type="ECO:0000313" key="4">
    <source>
        <dbReference type="RefSeq" id="XP_029647719.2"/>
    </source>
</evidence>
<keyword evidence="1" id="KW-0175">Coiled coil</keyword>
<keyword evidence="3" id="KW-1185">Reference proteome</keyword>
<feature type="region of interest" description="Disordered" evidence="2">
    <location>
        <begin position="549"/>
        <end position="570"/>
    </location>
</feature>
<name>A0A6P7T9X4_9MOLL</name>
<dbReference type="Proteomes" id="UP000515154">
    <property type="component" value="Linkage group LG18"/>
</dbReference>
<feature type="compositionally biased region" description="Polar residues" evidence="2">
    <location>
        <begin position="376"/>
        <end position="385"/>
    </location>
</feature>
<feature type="region of interest" description="Disordered" evidence="2">
    <location>
        <begin position="349"/>
        <end position="385"/>
    </location>
</feature>
<protein>
    <submittedName>
        <fullName evidence="4">Early endosome antigen 1-like</fullName>
    </submittedName>
</protein>
<dbReference type="AlphaFoldDB" id="A0A6P7T9X4"/>
<evidence type="ECO:0000313" key="3">
    <source>
        <dbReference type="Proteomes" id="UP000515154"/>
    </source>
</evidence>
<proteinExistence type="predicted"/>
<evidence type="ECO:0000256" key="2">
    <source>
        <dbReference type="SAM" id="MobiDB-lite"/>
    </source>
</evidence>
<feature type="compositionally biased region" description="Polar residues" evidence="2">
    <location>
        <begin position="549"/>
        <end position="561"/>
    </location>
</feature>
<feature type="coiled-coil region" evidence="1">
    <location>
        <begin position="2"/>
        <end position="342"/>
    </location>
</feature>
<sequence length="752" mass="86751">MVKELEEKLSEKSQECLAHSRELSELKERKIEESEMVKKLEEKLSDKSQECLALTKVLSELKEGKMEESVTVKELEEKFNDKSQECLALMKVLSDLKEEKMVESVTVKELEEKLSEKSEECLAHSRELSELKERKIEESEMVKELEEKLSEKSQECLALSQELSQLKERKMEESKMVKKLKEKLSEKSEECLAHSRELSELQAGEMKTEKHFACELEQKRKEQIELTNELAAFKQDKENQINDLEKQLMVKTQEYNSLSENLKSLEITHSGIQSDLKKELEEKCQLYECQSNELDTILQKYSSLQGSLLELKSDIAKKYNEIKDKDLEIEELRHQALCLQSQLTKKDQLHVTPGSNNESMNKESSEIKEEISNNSTIQKPNNSGVYNDSTDVQNLLKEKVQECSFLTDKLENLEKNIQEKTEMLKKLKREKILQSEKLEKYEWKAEKAEFFRKKFEDQMNKTSCLEDELEKQKEMCTLPSDSHLSSKSNIHECSNCAAMANQIREAEQKQCHVITCLQTEIKNFTSEIEELSKENGLFKETIHKLQTETMSEKQNCTTNMESKGKGVNTDDVEDLRKQLSDKFMSLARAEATNKISKLHFSKLESSYKETISILEDKIKYLQEELRRAQVNSDENTISIKREVPAKPSSPHKSNVIPSRGVVDQLAIVTLEAEKAKLHRKLETLQQKLLNSLKNNEDLKKELSVHKNVAITKKLAVVNKSTGTERCEAAESPVNIKPPLTPSRSMKDDCKSQ</sequence>
<reference evidence="4" key="1">
    <citation type="submission" date="2025-08" db="UniProtKB">
        <authorList>
            <consortium name="RefSeq"/>
        </authorList>
    </citation>
    <scope>IDENTIFICATION</scope>
</reference>
<evidence type="ECO:0000256" key="1">
    <source>
        <dbReference type="SAM" id="Coils"/>
    </source>
</evidence>
<feature type="region of interest" description="Disordered" evidence="2">
    <location>
        <begin position="727"/>
        <end position="752"/>
    </location>
</feature>
<feature type="coiled-coil region" evidence="1">
    <location>
        <begin position="396"/>
        <end position="472"/>
    </location>
</feature>
<feature type="coiled-coil region" evidence="1">
    <location>
        <begin position="667"/>
        <end position="701"/>
    </location>
</feature>
<dbReference type="RefSeq" id="XP_029647719.2">
    <property type="nucleotide sequence ID" value="XM_029791859.2"/>
</dbReference>
<feature type="coiled-coil region" evidence="1">
    <location>
        <begin position="514"/>
        <end position="548"/>
    </location>
</feature>
<accession>A0A6P7T9X4</accession>
<feature type="compositionally biased region" description="Basic and acidic residues" evidence="2">
    <location>
        <begin position="360"/>
        <end position="371"/>
    </location>
</feature>